<dbReference type="AlphaFoldDB" id="X1TET4"/>
<protein>
    <submittedName>
        <fullName evidence="2">Uncharacterized protein</fullName>
    </submittedName>
</protein>
<evidence type="ECO:0000256" key="1">
    <source>
        <dbReference type="SAM" id="MobiDB-lite"/>
    </source>
</evidence>
<dbReference type="EMBL" id="BARW01008619">
    <property type="protein sequence ID" value="GAI86090.1"/>
    <property type="molecule type" value="Genomic_DNA"/>
</dbReference>
<evidence type="ECO:0000313" key="2">
    <source>
        <dbReference type="EMBL" id="GAI86090.1"/>
    </source>
</evidence>
<feature type="compositionally biased region" description="Polar residues" evidence="1">
    <location>
        <begin position="116"/>
        <end position="134"/>
    </location>
</feature>
<sequence length="134" mass="14804">MREIPLKQGLSLEEMESIEAEADKLGVSSLVVELGGFGGTYPTFVTDEASLRFTIDTAAEEWLHQYLTFKPLGFLYLLDIIGVSRNYEIATMNETLASMVSKEIGSILNEKYYPQPENNGSQTQETGSRANSGL</sequence>
<name>X1TET4_9ZZZZ</name>
<comment type="caution">
    <text evidence="2">The sequence shown here is derived from an EMBL/GenBank/DDBJ whole genome shotgun (WGS) entry which is preliminary data.</text>
</comment>
<reference evidence="2" key="1">
    <citation type="journal article" date="2014" name="Front. Microbiol.">
        <title>High frequency of phylogenetically diverse reductive dehalogenase-homologous genes in deep subseafloor sedimentary metagenomes.</title>
        <authorList>
            <person name="Kawai M."/>
            <person name="Futagami T."/>
            <person name="Toyoda A."/>
            <person name="Takaki Y."/>
            <person name="Nishi S."/>
            <person name="Hori S."/>
            <person name="Arai W."/>
            <person name="Tsubouchi T."/>
            <person name="Morono Y."/>
            <person name="Uchiyama I."/>
            <person name="Ito T."/>
            <person name="Fujiyama A."/>
            <person name="Inagaki F."/>
            <person name="Takami H."/>
        </authorList>
    </citation>
    <scope>NUCLEOTIDE SEQUENCE</scope>
    <source>
        <strain evidence="2">Expedition CK06-06</strain>
    </source>
</reference>
<organism evidence="2">
    <name type="scientific">marine sediment metagenome</name>
    <dbReference type="NCBI Taxonomy" id="412755"/>
    <lineage>
        <taxon>unclassified sequences</taxon>
        <taxon>metagenomes</taxon>
        <taxon>ecological metagenomes</taxon>
    </lineage>
</organism>
<gene>
    <name evidence="2" type="ORF">S12H4_17595</name>
</gene>
<proteinExistence type="predicted"/>
<feature type="region of interest" description="Disordered" evidence="1">
    <location>
        <begin position="111"/>
        <end position="134"/>
    </location>
</feature>
<accession>X1TET4</accession>
<feature type="non-terminal residue" evidence="2">
    <location>
        <position position="134"/>
    </location>
</feature>